<dbReference type="CDD" id="cd18008">
    <property type="entry name" value="DEXDc_SHPRH-like"/>
    <property type="match status" value="1"/>
</dbReference>
<dbReference type="GO" id="GO:0000724">
    <property type="term" value="P:double-strand break repair via homologous recombination"/>
    <property type="evidence" value="ECO:0007669"/>
    <property type="project" value="TreeGrafter"/>
</dbReference>
<dbReference type="GO" id="GO:0005737">
    <property type="term" value="C:cytoplasm"/>
    <property type="evidence" value="ECO:0007669"/>
    <property type="project" value="TreeGrafter"/>
</dbReference>
<evidence type="ECO:0000256" key="1">
    <source>
        <dbReference type="ARBA" id="ARBA00022741"/>
    </source>
</evidence>
<dbReference type="Pfam" id="PF00176">
    <property type="entry name" value="SNF2-rel_dom"/>
    <property type="match status" value="1"/>
</dbReference>
<dbReference type="PANTHER" id="PTHR45626">
    <property type="entry name" value="TRANSCRIPTION TERMINATION FACTOR 2-RELATED"/>
    <property type="match status" value="1"/>
</dbReference>
<dbReference type="InterPro" id="IPR001650">
    <property type="entry name" value="Helicase_C-like"/>
</dbReference>
<keyword evidence="8" id="KW-1185">Reference proteome</keyword>
<evidence type="ECO:0000256" key="3">
    <source>
        <dbReference type="ARBA" id="ARBA00022840"/>
    </source>
</evidence>
<dbReference type="PROSITE" id="PS51194">
    <property type="entry name" value="HELICASE_CTER"/>
    <property type="match status" value="1"/>
</dbReference>
<keyword evidence="3" id="KW-0067">ATP-binding</keyword>
<evidence type="ECO:0000259" key="5">
    <source>
        <dbReference type="PROSITE" id="PS51192"/>
    </source>
</evidence>
<comment type="caution">
    <text evidence="7">The sequence shown here is derived from an EMBL/GenBank/DDBJ whole genome shotgun (WGS) entry which is preliminary data.</text>
</comment>
<dbReference type="InterPro" id="IPR049730">
    <property type="entry name" value="SNF2/RAD54-like_C"/>
</dbReference>
<dbReference type="Proteomes" id="UP000886523">
    <property type="component" value="Unassembled WGS sequence"/>
</dbReference>
<dbReference type="GO" id="GO:0005524">
    <property type="term" value="F:ATP binding"/>
    <property type="evidence" value="ECO:0007669"/>
    <property type="project" value="UniProtKB-KW"/>
</dbReference>
<dbReference type="InterPro" id="IPR027417">
    <property type="entry name" value="P-loop_NTPase"/>
</dbReference>
<dbReference type="Gene3D" id="3.40.50.300">
    <property type="entry name" value="P-loop containing nucleotide triphosphate hydrolases"/>
    <property type="match status" value="2"/>
</dbReference>
<dbReference type="PROSITE" id="PS51192">
    <property type="entry name" value="HELICASE_ATP_BIND_1"/>
    <property type="match status" value="1"/>
</dbReference>
<evidence type="ECO:0000313" key="7">
    <source>
        <dbReference type="EMBL" id="KAF9518340.1"/>
    </source>
</evidence>
<dbReference type="PANTHER" id="PTHR45626:SF16">
    <property type="entry name" value="ATP-DEPENDENT HELICASE ULS1"/>
    <property type="match status" value="1"/>
</dbReference>
<organism evidence="7 8">
    <name type="scientific">Hydnum rufescens UP504</name>
    <dbReference type="NCBI Taxonomy" id="1448309"/>
    <lineage>
        <taxon>Eukaryota</taxon>
        <taxon>Fungi</taxon>
        <taxon>Dikarya</taxon>
        <taxon>Basidiomycota</taxon>
        <taxon>Agaricomycotina</taxon>
        <taxon>Agaricomycetes</taxon>
        <taxon>Cantharellales</taxon>
        <taxon>Hydnaceae</taxon>
        <taxon>Hydnum</taxon>
    </lineage>
</organism>
<dbReference type="Pfam" id="PF00271">
    <property type="entry name" value="Helicase_C"/>
    <property type="match status" value="1"/>
</dbReference>
<dbReference type="InterPro" id="IPR014001">
    <property type="entry name" value="Helicase_ATP-bd"/>
</dbReference>
<proteinExistence type="predicted"/>
<evidence type="ECO:0000313" key="8">
    <source>
        <dbReference type="Proteomes" id="UP000886523"/>
    </source>
</evidence>
<feature type="domain" description="Helicase ATP-binding" evidence="5">
    <location>
        <begin position="46"/>
        <end position="209"/>
    </location>
</feature>
<dbReference type="SMART" id="SM00490">
    <property type="entry name" value="HELICc"/>
    <property type="match status" value="1"/>
</dbReference>
<evidence type="ECO:0000256" key="4">
    <source>
        <dbReference type="SAM" id="MobiDB-lite"/>
    </source>
</evidence>
<dbReference type="Gene3D" id="3.40.50.10810">
    <property type="entry name" value="Tandem AAA-ATPase domain"/>
    <property type="match status" value="2"/>
</dbReference>
<dbReference type="SMART" id="SM00487">
    <property type="entry name" value="DEXDc"/>
    <property type="match status" value="1"/>
</dbReference>
<feature type="region of interest" description="Disordered" evidence="4">
    <location>
        <begin position="1"/>
        <end position="21"/>
    </location>
</feature>
<dbReference type="SUPFAM" id="SSF52540">
    <property type="entry name" value="P-loop containing nucleoside triphosphate hydrolases"/>
    <property type="match status" value="2"/>
</dbReference>
<dbReference type="GO" id="GO:0005634">
    <property type="term" value="C:nucleus"/>
    <property type="evidence" value="ECO:0007669"/>
    <property type="project" value="TreeGrafter"/>
</dbReference>
<dbReference type="GO" id="GO:0016787">
    <property type="term" value="F:hydrolase activity"/>
    <property type="evidence" value="ECO:0007669"/>
    <property type="project" value="UniProtKB-KW"/>
</dbReference>
<sequence>MEDFEDMPTIQKAATDLGLTSPEGKIPGMEIKLMPHQLIGVDWMVAQENSRIKGGVLADDMGLGKTVQTIATMWKSEIETKTEDDLLRVHIHHGSHKLKTMKDVRKFDIVITTYTTLCGDFPKKKKKKNDDFLVGEDDEDDWDKPTGPLGRTAWHRVVLDEAQIIRNRNTRGSVCVALLDSETRWCLTGTPVTNVCLVVISRQLSLMALHVSQSLVDLYAFLRYLRYRPFNDWKEFNERIGRAQKREPELAGRRAQALLKKVLLRRTKNSVVEGKQILHLVDKDIEILQLDFSPAERKIYESIEARERIKVNKFIKAGTVMKNYAVILVMLLRLRQACNHPLLVAAGQGEEGDGVVEEDDEEANPREDPLAGNDPGTILKRATRDVGPKFVEDTCAKFRRIAFARLKAEADPEGSETADDEQEEDCPICFDGMRPSIKRMTKPLWGMPDLALSAVNPLSLLDKKHIYKASAFEPTSKELEEMQKSVRSRGLTSDSDDDDNILDIFTIKSKGKGKEKVKVEPEVPDPNKLDLDENWEPSTKMIRMVELIKQWNEEAPDDKIICYSQWTSMIDMVVELFDRYNIQTLRYDGKMSRTMRDETIKHFKKPRGPKILIISLKCGGVGLNLTEANRMICLDLAWNSATEMQAIDRCHRLGQMKPVHVKRLVVAGTVEQRILALQKAKQGLADAALGEGGVPKIPKRMHVNDIKMVNSRLFSA</sequence>
<gene>
    <name evidence="7" type="ORF">BS47DRAFT_1389234</name>
</gene>
<dbReference type="InterPro" id="IPR038718">
    <property type="entry name" value="SNF2-like_sf"/>
</dbReference>
<dbReference type="InterPro" id="IPR050628">
    <property type="entry name" value="SNF2_RAD54_helicase_TF"/>
</dbReference>
<feature type="domain" description="Helicase C-terminal" evidence="6">
    <location>
        <begin position="543"/>
        <end position="702"/>
    </location>
</feature>
<feature type="compositionally biased region" description="Acidic residues" evidence="4">
    <location>
        <begin position="350"/>
        <end position="362"/>
    </location>
</feature>
<name>A0A9P6B7G2_9AGAM</name>
<keyword evidence="1" id="KW-0547">Nucleotide-binding</keyword>
<reference evidence="7" key="1">
    <citation type="journal article" date="2020" name="Nat. Commun.">
        <title>Large-scale genome sequencing of mycorrhizal fungi provides insights into the early evolution of symbiotic traits.</title>
        <authorList>
            <person name="Miyauchi S."/>
            <person name="Kiss E."/>
            <person name="Kuo A."/>
            <person name="Drula E."/>
            <person name="Kohler A."/>
            <person name="Sanchez-Garcia M."/>
            <person name="Morin E."/>
            <person name="Andreopoulos B."/>
            <person name="Barry K.W."/>
            <person name="Bonito G."/>
            <person name="Buee M."/>
            <person name="Carver A."/>
            <person name="Chen C."/>
            <person name="Cichocki N."/>
            <person name="Clum A."/>
            <person name="Culley D."/>
            <person name="Crous P.W."/>
            <person name="Fauchery L."/>
            <person name="Girlanda M."/>
            <person name="Hayes R.D."/>
            <person name="Keri Z."/>
            <person name="LaButti K."/>
            <person name="Lipzen A."/>
            <person name="Lombard V."/>
            <person name="Magnuson J."/>
            <person name="Maillard F."/>
            <person name="Murat C."/>
            <person name="Nolan M."/>
            <person name="Ohm R.A."/>
            <person name="Pangilinan J."/>
            <person name="Pereira M.F."/>
            <person name="Perotto S."/>
            <person name="Peter M."/>
            <person name="Pfister S."/>
            <person name="Riley R."/>
            <person name="Sitrit Y."/>
            <person name="Stielow J.B."/>
            <person name="Szollosi G."/>
            <person name="Zifcakova L."/>
            <person name="Stursova M."/>
            <person name="Spatafora J.W."/>
            <person name="Tedersoo L."/>
            <person name="Vaario L.M."/>
            <person name="Yamada A."/>
            <person name="Yan M."/>
            <person name="Wang P."/>
            <person name="Xu J."/>
            <person name="Bruns T."/>
            <person name="Baldrian P."/>
            <person name="Vilgalys R."/>
            <person name="Dunand C."/>
            <person name="Henrissat B."/>
            <person name="Grigoriev I.V."/>
            <person name="Hibbett D."/>
            <person name="Nagy L.G."/>
            <person name="Martin F.M."/>
        </authorList>
    </citation>
    <scope>NUCLEOTIDE SEQUENCE</scope>
    <source>
        <strain evidence="7">UP504</strain>
    </source>
</reference>
<dbReference type="GO" id="GO:0008094">
    <property type="term" value="F:ATP-dependent activity, acting on DNA"/>
    <property type="evidence" value="ECO:0007669"/>
    <property type="project" value="TreeGrafter"/>
</dbReference>
<dbReference type="CDD" id="cd18793">
    <property type="entry name" value="SF2_C_SNF"/>
    <property type="match status" value="1"/>
</dbReference>
<feature type="region of interest" description="Disordered" evidence="4">
    <location>
        <begin position="349"/>
        <end position="378"/>
    </location>
</feature>
<dbReference type="OrthoDB" id="423559at2759"/>
<dbReference type="AlphaFoldDB" id="A0A9P6B7G2"/>
<dbReference type="EMBL" id="MU128926">
    <property type="protein sequence ID" value="KAF9518340.1"/>
    <property type="molecule type" value="Genomic_DNA"/>
</dbReference>
<evidence type="ECO:0000256" key="2">
    <source>
        <dbReference type="ARBA" id="ARBA00022801"/>
    </source>
</evidence>
<protein>
    <submittedName>
        <fullName evidence="7">Uncharacterized protein</fullName>
    </submittedName>
</protein>
<evidence type="ECO:0000259" key="6">
    <source>
        <dbReference type="PROSITE" id="PS51194"/>
    </source>
</evidence>
<accession>A0A9P6B7G2</accession>
<dbReference type="InterPro" id="IPR000330">
    <property type="entry name" value="SNF2_N"/>
</dbReference>
<keyword evidence="2" id="KW-0378">Hydrolase</keyword>